<reference evidence="1 2" key="1">
    <citation type="journal article" date="2015" name="Sci. Rep.">
        <title>The power of single molecule real-time sequencing technology in the de novo assembly of a eukaryotic genome.</title>
        <authorList>
            <person name="Sakai H."/>
            <person name="Naito K."/>
            <person name="Ogiso-Tanaka E."/>
            <person name="Takahashi Y."/>
            <person name="Iseki K."/>
            <person name="Muto C."/>
            <person name="Satou K."/>
            <person name="Teruya K."/>
            <person name="Shiroma A."/>
            <person name="Shimoji M."/>
            <person name="Hirano T."/>
            <person name="Itoh T."/>
            <person name="Kaga A."/>
            <person name="Tomooka N."/>
        </authorList>
    </citation>
    <scope>NUCLEOTIDE SEQUENCE [LARGE SCALE GENOMIC DNA]</scope>
    <source>
        <strain evidence="2">cv. Shumari</strain>
    </source>
</reference>
<accession>A0A0S3QWG5</accession>
<dbReference type="EMBL" id="AP015034">
    <property type="protein sequence ID" value="BAT72690.1"/>
    <property type="molecule type" value="Genomic_DNA"/>
</dbReference>
<gene>
    <name evidence="1" type="primary">Vigan.01G011800</name>
    <name evidence="1" type="ORF">VIGAN_01011800</name>
</gene>
<keyword evidence="2" id="KW-1185">Reference proteome</keyword>
<evidence type="ECO:0000313" key="1">
    <source>
        <dbReference type="EMBL" id="BAT72690.1"/>
    </source>
</evidence>
<sequence>MEASALKTAMLTPSMHSALSSKSETWKQCVLKHEQRRHKHIHSLRAGIVFSRGDLRFWEKSEKEKVRKLECGGNGVVQLPNALSCLSTQKKETVL</sequence>
<name>A0A0S3QWG5_PHAAN</name>
<evidence type="ECO:0000313" key="2">
    <source>
        <dbReference type="Proteomes" id="UP000291084"/>
    </source>
</evidence>
<dbReference type="AlphaFoldDB" id="A0A0S3QWG5"/>
<organism evidence="1 2">
    <name type="scientific">Vigna angularis var. angularis</name>
    <dbReference type="NCBI Taxonomy" id="157739"/>
    <lineage>
        <taxon>Eukaryota</taxon>
        <taxon>Viridiplantae</taxon>
        <taxon>Streptophyta</taxon>
        <taxon>Embryophyta</taxon>
        <taxon>Tracheophyta</taxon>
        <taxon>Spermatophyta</taxon>
        <taxon>Magnoliopsida</taxon>
        <taxon>eudicotyledons</taxon>
        <taxon>Gunneridae</taxon>
        <taxon>Pentapetalae</taxon>
        <taxon>rosids</taxon>
        <taxon>fabids</taxon>
        <taxon>Fabales</taxon>
        <taxon>Fabaceae</taxon>
        <taxon>Papilionoideae</taxon>
        <taxon>50 kb inversion clade</taxon>
        <taxon>NPAAA clade</taxon>
        <taxon>indigoferoid/millettioid clade</taxon>
        <taxon>Phaseoleae</taxon>
        <taxon>Vigna</taxon>
    </lineage>
</organism>
<proteinExistence type="predicted"/>
<protein>
    <submittedName>
        <fullName evidence="1">Uncharacterized protein</fullName>
    </submittedName>
</protein>
<dbReference type="Proteomes" id="UP000291084">
    <property type="component" value="Chromosome 1"/>
</dbReference>